<sequence>MNQESFEDFAEERAGGDGPALSVSERTYQALLDRIASRRTGPGEVMEERRLSEELNVSRTPMRAALNRLLGEGILKRLSNGAVVVQEFGATELLELLQIRRLLEGEAAAMAAGRIPADKLASVKARLEDVMRHSAAGGESTWTADNEVHDLVSAHCGNKSLAGMIADARRRARLCNVERLAQRSVLARGEHLAIVEALQAGDGERARQAMAAHLDNVRRAFAKTLGYLPHER</sequence>
<dbReference type="Proteomes" id="UP001446337">
    <property type="component" value="Chromosome"/>
</dbReference>
<dbReference type="PRINTS" id="PR00035">
    <property type="entry name" value="HTHGNTR"/>
</dbReference>
<dbReference type="Gene3D" id="1.10.10.10">
    <property type="entry name" value="Winged helix-like DNA-binding domain superfamily/Winged helix DNA-binding domain"/>
    <property type="match status" value="1"/>
</dbReference>
<evidence type="ECO:0000256" key="2">
    <source>
        <dbReference type="ARBA" id="ARBA00023125"/>
    </source>
</evidence>
<feature type="region of interest" description="Disordered" evidence="4">
    <location>
        <begin position="1"/>
        <end position="21"/>
    </location>
</feature>
<dbReference type="PROSITE" id="PS50949">
    <property type="entry name" value="HTH_GNTR"/>
    <property type="match status" value="1"/>
</dbReference>
<accession>A0ABZ3FZD5</accession>
<gene>
    <name evidence="6" type="ORF">AAIK43_27845</name>
</gene>
<dbReference type="GeneID" id="92843111"/>
<proteinExistence type="predicted"/>
<dbReference type="EMBL" id="CP154792">
    <property type="protein sequence ID" value="XAN15167.1"/>
    <property type="molecule type" value="Genomic_DNA"/>
</dbReference>
<evidence type="ECO:0000256" key="4">
    <source>
        <dbReference type="SAM" id="MobiDB-lite"/>
    </source>
</evidence>
<dbReference type="PANTHER" id="PTHR43537">
    <property type="entry name" value="TRANSCRIPTIONAL REGULATOR, GNTR FAMILY"/>
    <property type="match status" value="1"/>
</dbReference>
<reference evidence="6 7" key="1">
    <citation type="submission" date="2024-05" db="EMBL/GenBank/DDBJ databases">
        <title>Achromobacter denitrificans. BP1, complete genome.</title>
        <authorList>
            <person name="Zhang B."/>
        </authorList>
    </citation>
    <scope>NUCLEOTIDE SEQUENCE [LARGE SCALE GENOMIC DNA]</scope>
    <source>
        <strain evidence="6 7">BP1</strain>
    </source>
</reference>
<dbReference type="Gene3D" id="1.20.120.530">
    <property type="entry name" value="GntR ligand-binding domain-like"/>
    <property type="match status" value="1"/>
</dbReference>
<dbReference type="InterPro" id="IPR036388">
    <property type="entry name" value="WH-like_DNA-bd_sf"/>
</dbReference>
<feature type="compositionally biased region" description="Acidic residues" evidence="4">
    <location>
        <begin position="1"/>
        <end position="10"/>
    </location>
</feature>
<dbReference type="SUPFAM" id="SSF46785">
    <property type="entry name" value="Winged helix' DNA-binding domain"/>
    <property type="match status" value="1"/>
</dbReference>
<keyword evidence="7" id="KW-1185">Reference proteome</keyword>
<evidence type="ECO:0000259" key="5">
    <source>
        <dbReference type="PROSITE" id="PS50949"/>
    </source>
</evidence>
<dbReference type="RefSeq" id="WP_075873478.1">
    <property type="nucleotide sequence ID" value="NZ_BLWG01000464.1"/>
</dbReference>
<dbReference type="PANTHER" id="PTHR43537:SF45">
    <property type="entry name" value="GNTR FAMILY REGULATORY PROTEIN"/>
    <property type="match status" value="1"/>
</dbReference>
<name>A0ABZ3FZD5_ACHDE</name>
<dbReference type="Pfam" id="PF00392">
    <property type="entry name" value="GntR"/>
    <property type="match status" value="1"/>
</dbReference>
<dbReference type="Pfam" id="PF07729">
    <property type="entry name" value="FCD"/>
    <property type="match status" value="1"/>
</dbReference>
<keyword evidence="1" id="KW-0805">Transcription regulation</keyword>
<organism evidence="6 7">
    <name type="scientific">Achromobacter denitrificans</name>
    <name type="common">Alcaligenes denitrificans</name>
    <dbReference type="NCBI Taxonomy" id="32002"/>
    <lineage>
        <taxon>Bacteria</taxon>
        <taxon>Pseudomonadati</taxon>
        <taxon>Pseudomonadota</taxon>
        <taxon>Betaproteobacteria</taxon>
        <taxon>Burkholderiales</taxon>
        <taxon>Alcaligenaceae</taxon>
        <taxon>Achromobacter</taxon>
    </lineage>
</organism>
<dbReference type="SUPFAM" id="SSF48008">
    <property type="entry name" value="GntR ligand-binding domain-like"/>
    <property type="match status" value="1"/>
</dbReference>
<dbReference type="InterPro" id="IPR000524">
    <property type="entry name" value="Tscrpt_reg_HTH_GntR"/>
</dbReference>
<dbReference type="SMART" id="SM00345">
    <property type="entry name" value="HTH_GNTR"/>
    <property type="match status" value="1"/>
</dbReference>
<evidence type="ECO:0000313" key="7">
    <source>
        <dbReference type="Proteomes" id="UP001446337"/>
    </source>
</evidence>
<dbReference type="InterPro" id="IPR036390">
    <property type="entry name" value="WH_DNA-bd_sf"/>
</dbReference>
<evidence type="ECO:0000256" key="1">
    <source>
        <dbReference type="ARBA" id="ARBA00023015"/>
    </source>
</evidence>
<keyword evidence="2" id="KW-0238">DNA-binding</keyword>
<feature type="domain" description="HTH gntR-type" evidence="5">
    <location>
        <begin position="21"/>
        <end position="88"/>
    </location>
</feature>
<dbReference type="SMART" id="SM00895">
    <property type="entry name" value="FCD"/>
    <property type="match status" value="1"/>
</dbReference>
<keyword evidence="3" id="KW-0804">Transcription</keyword>
<evidence type="ECO:0000313" key="6">
    <source>
        <dbReference type="EMBL" id="XAN15167.1"/>
    </source>
</evidence>
<protein>
    <submittedName>
        <fullName evidence="6">GntR family transcriptional regulator</fullName>
    </submittedName>
</protein>
<dbReference type="InterPro" id="IPR008920">
    <property type="entry name" value="TF_FadR/GntR_C"/>
</dbReference>
<dbReference type="InterPro" id="IPR011711">
    <property type="entry name" value="GntR_C"/>
</dbReference>
<evidence type="ECO:0000256" key="3">
    <source>
        <dbReference type="ARBA" id="ARBA00023163"/>
    </source>
</evidence>